<dbReference type="Pfam" id="PF02541">
    <property type="entry name" value="Ppx-GppA"/>
    <property type="match status" value="2"/>
</dbReference>
<dbReference type="EC" id="3.6.1.11" evidence="4"/>
<dbReference type="InterPro" id="IPR043129">
    <property type="entry name" value="ATPase_NBD"/>
</dbReference>
<evidence type="ECO:0000313" key="5">
    <source>
        <dbReference type="Proteomes" id="UP000567795"/>
    </source>
</evidence>
<dbReference type="PANTHER" id="PTHR30005">
    <property type="entry name" value="EXOPOLYPHOSPHATASE"/>
    <property type="match status" value="1"/>
</dbReference>
<feature type="domain" description="Ppx/GppA phosphatase N-terminal" evidence="3">
    <location>
        <begin position="277"/>
        <end position="350"/>
    </location>
</feature>
<dbReference type="InterPro" id="IPR050273">
    <property type="entry name" value="GppA/Ppx_hydrolase"/>
</dbReference>
<protein>
    <submittedName>
        <fullName evidence="4">Exopolyphosphatase/guanosine-5'-triphosphate, 3'-diphosphate pyrophosphatase</fullName>
        <ecNumber evidence="4">3.6.1.11</ecNumber>
        <ecNumber evidence="4">3.6.1.40</ecNumber>
    </submittedName>
</protein>
<feature type="domain" description="Ppx/GppA phosphatase N-terminal" evidence="3">
    <location>
        <begin position="14"/>
        <end position="225"/>
    </location>
</feature>
<organism evidence="4 5">
    <name type="scientific">Allostreptomyces psammosilenae</name>
    <dbReference type="NCBI Taxonomy" id="1892865"/>
    <lineage>
        <taxon>Bacteria</taxon>
        <taxon>Bacillati</taxon>
        <taxon>Actinomycetota</taxon>
        <taxon>Actinomycetes</taxon>
        <taxon>Kitasatosporales</taxon>
        <taxon>Streptomycetaceae</taxon>
        <taxon>Allostreptomyces</taxon>
    </lineage>
</organism>
<keyword evidence="5" id="KW-1185">Reference proteome</keyword>
<dbReference type="SUPFAM" id="SSF53067">
    <property type="entry name" value="Actin-like ATPase domain"/>
    <property type="match status" value="2"/>
</dbReference>
<dbReference type="Gene3D" id="3.30.420.150">
    <property type="entry name" value="Exopolyphosphatase. Domain 2"/>
    <property type="match status" value="1"/>
</dbReference>
<dbReference type="GO" id="GO:0008894">
    <property type="term" value="F:guanosine-5'-triphosphate,3'-diphosphate diphosphatase activity"/>
    <property type="evidence" value="ECO:0007669"/>
    <property type="project" value="UniProtKB-EC"/>
</dbReference>
<dbReference type="Gene3D" id="3.30.420.40">
    <property type="match status" value="1"/>
</dbReference>
<name>A0A852ZUT9_9ACTN</name>
<dbReference type="EC" id="3.6.1.40" evidence="4"/>
<dbReference type="AlphaFoldDB" id="A0A852ZUT9"/>
<feature type="compositionally biased region" description="Basic residues" evidence="2">
    <location>
        <begin position="239"/>
        <end position="254"/>
    </location>
</feature>
<keyword evidence="4" id="KW-0378">Hydrolase</keyword>
<accession>A0A852ZUT9</accession>
<dbReference type="Proteomes" id="UP000567795">
    <property type="component" value="Unassembled WGS sequence"/>
</dbReference>
<feature type="region of interest" description="Disordered" evidence="2">
    <location>
        <begin position="224"/>
        <end position="262"/>
    </location>
</feature>
<proteinExistence type="inferred from homology"/>
<sequence>MLDVGCHSASLLVVERRPSTPLRPVFTHKVRLRLHERVDASGRIRPPGVREVRRGVAEALRAAREVAPPGLFPFATSVIRDAPNGDEVVSVVARETGTHLRFLDGEEEARLAYVAARRWFDSPAGGMLLLDIGGGTVEIAAGGGSYGCRPGGAVGPAIALSLPLGARRITLDWFREGPVTARRVAAVREHLAQTLTAVPSLPRADGTALPVGCSKALQQLARLTANGRPALRGDGSARPGRRRGGDRRPRKPRAGGKGAGGAERLLREGCGRAADGADRLRLEELRHWIPVLAATPAHRRAELPGISRHRAEQSLAAALVAEALMTACGVDELRVSPWSTAQGLLLELLDAAEAGAAAGVDADYRMAG</sequence>
<evidence type="ECO:0000256" key="1">
    <source>
        <dbReference type="ARBA" id="ARBA00007125"/>
    </source>
</evidence>
<evidence type="ECO:0000256" key="2">
    <source>
        <dbReference type="SAM" id="MobiDB-lite"/>
    </source>
</evidence>
<dbReference type="EMBL" id="JACBZD010000001">
    <property type="protein sequence ID" value="NYI05040.1"/>
    <property type="molecule type" value="Genomic_DNA"/>
</dbReference>
<comment type="similarity">
    <text evidence="1">Belongs to the GppA/Ppx family.</text>
</comment>
<dbReference type="RefSeq" id="WP_312892527.1">
    <property type="nucleotide sequence ID" value="NZ_JACBZD010000001.1"/>
</dbReference>
<dbReference type="PANTHER" id="PTHR30005:SF0">
    <property type="entry name" value="RETROGRADE REGULATION PROTEIN 2"/>
    <property type="match status" value="1"/>
</dbReference>
<comment type="caution">
    <text evidence="4">The sequence shown here is derived from an EMBL/GenBank/DDBJ whole genome shotgun (WGS) entry which is preliminary data.</text>
</comment>
<dbReference type="GO" id="GO:0004309">
    <property type="term" value="F:exopolyphosphatase activity"/>
    <property type="evidence" value="ECO:0007669"/>
    <property type="project" value="UniProtKB-EC"/>
</dbReference>
<dbReference type="InterPro" id="IPR003695">
    <property type="entry name" value="Ppx_GppA_N"/>
</dbReference>
<evidence type="ECO:0000313" key="4">
    <source>
        <dbReference type="EMBL" id="NYI05040.1"/>
    </source>
</evidence>
<evidence type="ECO:0000259" key="3">
    <source>
        <dbReference type="Pfam" id="PF02541"/>
    </source>
</evidence>
<reference evidence="4 5" key="1">
    <citation type="submission" date="2020-07" db="EMBL/GenBank/DDBJ databases">
        <title>Sequencing the genomes of 1000 actinobacteria strains.</title>
        <authorList>
            <person name="Klenk H.-P."/>
        </authorList>
    </citation>
    <scope>NUCLEOTIDE SEQUENCE [LARGE SCALE GENOMIC DNA]</scope>
    <source>
        <strain evidence="4 5">DSM 42178</strain>
    </source>
</reference>
<gene>
    <name evidence="4" type="ORF">FHU37_001983</name>
</gene>